<sequence>MTSFTNTKPGDMNRDVSQHGSESLLRAGIYNGMLVCYYAVSLVDDFPRRFVFSLELVPRDSQGANIRWLSIQLWLGDFSLLYNTALPCCWRIARQAIERYMQLLQEHTPVFLYDFYRQGDQILGTRSFGNTARSPVTPPMARRREGGSKFSVAVNSGPVSTVLKDYQRARNPDLQLPIYGPFDSLTQTVDLHHTLGFLTYKCDHIGSSMSPMPHHQDAQSFRESGNSSEEPALMELTARSVSRECTPLRARRDTACNPTVFDYRPTGLGS</sequence>
<gene>
    <name evidence="2" type="ORF">K443DRAFT_10920</name>
</gene>
<organism evidence="2 3">
    <name type="scientific">Laccaria amethystina LaAM-08-1</name>
    <dbReference type="NCBI Taxonomy" id="1095629"/>
    <lineage>
        <taxon>Eukaryota</taxon>
        <taxon>Fungi</taxon>
        <taxon>Dikarya</taxon>
        <taxon>Basidiomycota</taxon>
        <taxon>Agaricomycotina</taxon>
        <taxon>Agaricomycetes</taxon>
        <taxon>Agaricomycetidae</taxon>
        <taxon>Agaricales</taxon>
        <taxon>Agaricineae</taxon>
        <taxon>Hydnangiaceae</taxon>
        <taxon>Laccaria</taxon>
    </lineage>
</organism>
<dbReference type="Proteomes" id="UP000054477">
    <property type="component" value="Unassembled WGS sequence"/>
</dbReference>
<reference evidence="3" key="2">
    <citation type="submission" date="2015-01" db="EMBL/GenBank/DDBJ databases">
        <title>Evolutionary Origins and Diversification of the Mycorrhizal Mutualists.</title>
        <authorList>
            <consortium name="DOE Joint Genome Institute"/>
            <consortium name="Mycorrhizal Genomics Consortium"/>
            <person name="Kohler A."/>
            <person name="Kuo A."/>
            <person name="Nagy L.G."/>
            <person name="Floudas D."/>
            <person name="Copeland A."/>
            <person name="Barry K.W."/>
            <person name="Cichocki N."/>
            <person name="Veneault-Fourrey C."/>
            <person name="LaButti K."/>
            <person name="Lindquist E.A."/>
            <person name="Lipzen A."/>
            <person name="Lundell T."/>
            <person name="Morin E."/>
            <person name="Murat C."/>
            <person name="Riley R."/>
            <person name="Ohm R."/>
            <person name="Sun H."/>
            <person name="Tunlid A."/>
            <person name="Henrissat B."/>
            <person name="Grigoriev I.V."/>
            <person name="Hibbett D.S."/>
            <person name="Martin F."/>
        </authorList>
    </citation>
    <scope>NUCLEOTIDE SEQUENCE [LARGE SCALE GENOMIC DNA]</scope>
    <source>
        <strain evidence="3">LaAM-08-1</strain>
    </source>
</reference>
<name>A0A0C9X473_9AGAR</name>
<keyword evidence="3" id="KW-1185">Reference proteome</keyword>
<feature type="region of interest" description="Disordered" evidence="1">
    <location>
        <begin position="210"/>
        <end position="229"/>
    </location>
</feature>
<evidence type="ECO:0000313" key="2">
    <source>
        <dbReference type="EMBL" id="KIJ96043.1"/>
    </source>
</evidence>
<feature type="compositionally biased region" description="Polar residues" evidence="1">
    <location>
        <begin position="218"/>
        <end position="229"/>
    </location>
</feature>
<accession>A0A0C9X473</accession>
<reference evidence="2 3" key="1">
    <citation type="submission" date="2014-04" db="EMBL/GenBank/DDBJ databases">
        <authorList>
            <consortium name="DOE Joint Genome Institute"/>
            <person name="Kuo A."/>
            <person name="Kohler A."/>
            <person name="Nagy L.G."/>
            <person name="Floudas D."/>
            <person name="Copeland A."/>
            <person name="Barry K.W."/>
            <person name="Cichocki N."/>
            <person name="Veneault-Fourrey C."/>
            <person name="LaButti K."/>
            <person name="Lindquist E.A."/>
            <person name="Lipzen A."/>
            <person name="Lundell T."/>
            <person name="Morin E."/>
            <person name="Murat C."/>
            <person name="Sun H."/>
            <person name="Tunlid A."/>
            <person name="Henrissat B."/>
            <person name="Grigoriev I.V."/>
            <person name="Hibbett D.S."/>
            <person name="Martin F."/>
            <person name="Nordberg H.P."/>
            <person name="Cantor M.N."/>
            <person name="Hua S.X."/>
        </authorList>
    </citation>
    <scope>NUCLEOTIDE SEQUENCE [LARGE SCALE GENOMIC DNA]</scope>
    <source>
        <strain evidence="2 3">LaAM-08-1</strain>
    </source>
</reference>
<evidence type="ECO:0000256" key="1">
    <source>
        <dbReference type="SAM" id="MobiDB-lite"/>
    </source>
</evidence>
<protein>
    <submittedName>
        <fullName evidence="2">Uncharacterized protein</fullName>
    </submittedName>
</protein>
<evidence type="ECO:0000313" key="3">
    <source>
        <dbReference type="Proteomes" id="UP000054477"/>
    </source>
</evidence>
<dbReference type="AlphaFoldDB" id="A0A0C9X473"/>
<dbReference type="HOGENOM" id="CLU_1030825_0_0_1"/>
<dbReference type="EMBL" id="KN838734">
    <property type="protein sequence ID" value="KIJ96043.1"/>
    <property type="molecule type" value="Genomic_DNA"/>
</dbReference>
<proteinExistence type="predicted"/>